<keyword evidence="3" id="KW-0067">ATP-binding</keyword>
<dbReference type="PRINTS" id="PR01041">
    <property type="entry name" value="TRNASYNTHMET"/>
</dbReference>
<feature type="non-terminal residue" evidence="7">
    <location>
        <position position="133"/>
    </location>
</feature>
<dbReference type="AlphaFoldDB" id="A0A382VNW3"/>
<dbReference type="InterPro" id="IPR014729">
    <property type="entry name" value="Rossmann-like_a/b/a_fold"/>
</dbReference>
<dbReference type="EMBL" id="UINC01153086">
    <property type="protein sequence ID" value="SVD47611.1"/>
    <property type="molecule type" value="Genomic_DNA"/>
</dbReference>
<dbReference type="Pfam" id="PF09334">
    <property type="entry name" value="tRNA-synt_1g"/>
    <property type="match status" value="1"/>
</dbReference>
<dbReference type="Gene3D" id="3.40.50.620">
    <property type="entry name" value="HUPs"/>
    <property type="match status" value="1"/>
</dbReference>
<evidence type="ECO:0000256" key="5">
    <source>
        <dbReference type="ARBA" id="ARBA00023146"/>
    </source>
</evidence>
<evidence type="ECO:0000256" key="4">
    <source>
        <dbReference type="ARBA" id="ARBA00022917"/>
    </source>
</evidence>
<dbReference type="InterPro" id="IPR033911">
    <property type="entry name" value="MetRS_core"/>
</dbReference>
<name>A0A382VNW3_9ZZZZ</name>
<evidence type="ECO:0000256" key="3">
    <source>
        <dbReference type="ARBA" id="ARBA00022840"/>
    </source>
</evidence>
<sequence length="133" mass="15545">MSKRRILVTSALPYANGELHLGYMLETIQTDIWVRFQKMMGNECHYVCADDAHGTPIMLKADEMGIEPETLIEQVRIRHQADLDDFHIDFSQYHSTHSEENREISELIYNRLNVSGYIKKRVISQAFDPEKEM</sequence>
<keyword evidence="1" id="KW-0436">Ligase</keyword>
<feature type="domain" description="Methionyl/Leucyl tRNA synthetase" evidence="6">
    <location>
        <begin position="6"/>
        <end position="133"/>
    </location>
</feature>
<keyword evidence="5" id="KW-0030">Aminoacyl-tRNA synthetase</keyword>
<dbReference type="GO" id="GO:0004825">
    <property type="term" value="F:methionine-tRNA ligase activity"/>
    <property type="evidence" value="ECO:0007669"/>
    <property type="project" value="InterPro"/>
</dbReference>
<evidence type="ECO:0000256" key="2">
    <source>
        <dbReference type="ARBA" id="ARBA00022741"/>
    </source>
</evidence>
<evidence type="ECO:0000313" key="7">
    <source>
        <dbReference type="EMBL" id="SVD47611.1"/>
    </source>
</evidence>
<dbReference type="PANTHER" id="PTHR45765">
    <property type="entry name" value="METHIONINE--TRNA LIGASE"/>
    <property type="match status" value="1"/>
</dbReference>
<evidence type="ECO:0000256" key="1">
    <source>
        <dbReference type="ARBA" id="ARBA00022598"/>
    </source>
</evidence>
<keyword evidence="2" id="KW-0547">Nucleotide-binding</keyword>
<proteinExistence type="predicted"/>
<reference evidence="7" key="1">
    <citation type="submission" date="2018-05" db="EMBL/GenBank/DDBJ databases">
        <authorList>
            <person name="Lanie J.A."/>
            <person name="Ng W.-L."/>
            <person name="Kazmierczak K.M."/>
            <person name="Andrzejewski T.M."/>
            <person name="Davidsen T.M."/>
            <person name="Wayne K.J."/>
            <person name="Tettelin H."/>
            <person name="Glass J.I."/>
            <person name="Rusch D."/>
            <person name="Podicherti R."/>
            <person name="Tsui H.-C.T."/>
            <person name="Winkler M.E."/>
        </authorList>
    </citation>
    <scope>NUCLEOTIDE SEQUENCE</scope>
</reference>
<dbReference type="GO" id="GO:0005524">
    <property type="term" value="F:ATP binding"/>
    <property type="evidence" value="ECO:0007669"/>
    <property type="project" value="UniProtKB-KW"/>
</dbReference>
<dbReference type="InterPro" id="IPR015413">
    <property type="entry name" value="Methionyl/Leucyl_tRNA_Synth"/>
</dbReference>
<organism evidence="7">
    <name type="scientific">marine metagenome</name>
    <dbReference type="NCBI Taxonomy" id="408172"/>
    <lineage>
        <taxon>unclassified sequences</taxon>
        <taxon>metagenomes</taxon>
        <taxon>ecological metagenomes</taxon>
    </lineage>
</organism>
<gene>
    <name evidence="7" type="ORF">METZ01_LOCUS400465</name>
</gene>
<protein>
    <recommendedName>
        <fullName evidence="6">Methionyl/Leucyl tRNA synthetase domain-containing protein</fullName>
    </recommendedName>
</protein>
<dbReference type="GO" id="GO:0006431">
    <property type="term" value="P:methionyl-tRNA aminoacylation"/>
    <property type="evidence" value="ECO:0007669"/>
    <property type="project" value="InterPro"/>
</dbReference>
<keyword evidence="4" id="KW-0648">Protein biosynthesis</keyword>
<dbReference type="InterPro" id="IPR023458">
    <property type="entry name" value="Met-tRNA_ligase_1"/>
</dbReference>
<dbReference type="SUPFAM" id="SSF52374">
    <property type="entry name" value="Nucleotidylyl transferase"/>
    <property type="match status" value="1"/>
</dbReference>
<dbReference type="PANTHER" id="PTHR45765:SF1">
    <property type="entry name" value="METHIONINE--TRNA LIGASE, CYTOPLASMIC"/>
    <property type="match status" value="1"/>
</dbReference>
<dbReference type="GO" id="GO:0005829">
    <property type="term" value="C:cytosol"/>
    <property type="evidence" value="ECO:0007669"/>
    <property type="project" value="TreeGrafter"/>
</dbReference>
<evidence type="ECO:0000259" key="6">
    <source>
        <dbReference type="Pfam" id="PF09334"/>
    </source>
</evidence>
<accession>A0A382VNW3</accession>